<gene>
    <name evidence="1" type="ORF">DPMN_055011</name>
</gene>
<dbReference type="GO" id="GO:0005737">
    <property type="term" value="C:cytoplasm"/>
    <property type="evidence" value="ECO:0007669"/>
    <property type="project" value="TreeGrafter"/>
</dbReference>
<dbReference type="InterPro" id="IPR050784">
    <property type="entry name" value="IAP"/>
</dbReference>
<evidence type="ECO:0000313" key="1">
    <source>
        <dbReference type="EMBL" id="KAH3729048.1"/>
    </source>
</evidence>
<dbReference type="PANTHER" id="PTHR10044:SF139">
    <property type="entry name" value="DEATH-ASSOCIATED INHIBITOR OF APOPTOSIS 2"/>
    <property type="match status" value="1"/>
</dbReference>
<reference evidence="1" key="1">
    <citation type="journal article" date="2019" name="bioRxiv">
        <title>The Genome of the Zebra Mussel, Dreissena polymorpha: A Resource for Invasive Species Research.</title>
        <authorList>
            <person name="McCartney M.A."/>
            <person name="Auch B."/>
            <person name="Kono T."/>
            <person name="Mallez S."/>
            <person name="Zhang Y."/>
            <person name="Obille A."/>
            <person name="Becker A."/>
            <person name="Abrahante J.E."/>
            <person name="Garbe J."/>
            <person name="Badalamenti J.P."/>
            <person name="Herman A."/>
            <person name="Mangelson H."/>
            <person name="Liachko I."/>
            <person name="Sullivan S."/>
            <person name="Sone E.D."/>
            <person name="Koren S."/>
            <person name="Silverstein K.A.T."/>
            <person name="Beckman K.B."/>
            <person name="Gohl D.M."/>
        </authorList>
    </citation>
    <scope>NUCLEOTIDE SEQUENCE</scope>
    <source>
        <strain evidence="1">Duluth1</strain>
        <tissue evidence="1">Whole animal</tissue>
    </source>
</reference>
<dbReference type="Pfam" id="PF00653">
    <property type="entry name" value="BIR"/>
    <property type="match status" value="2"/>
</dbReference>
<dbReference type="PANTHER" id="PTHR10044">
    <property type="entry name" value="INHIBITOR OF APOPTOSIS"/>
    <property type="match status" value="1"/>
</dbReference>
<keyword evidence="2" id="KW-1185">Reference proteome</keyword>
<proteinExistence type="predicted"/>
<sequence>MVSEDSSTSYIVRCFQCGIGLNDFSAGDDPLKEHIKHSDGCLYLIGKFGSKEKLVQLRCLISPAYCLAQRIEVGGSLNDDDFSEGDDPMEEHIKYASKCAYLENLFGAEELKRLNHIIYFLRNTNPKIGIIGEDEVLQCCACNRGFRNWAKNDDLFTEHCRWFHLW</sequence>
<dbReference type="EMBL" id="JAIWYP010000012">
    <property type="protein sequence ID" value="KAH3729048.1"/>
    <property type="molecule type" value="Genomic_DNA"/>
</dbReference>
<dbReference type="AlphaFoldDB" id="A0A9D4CP66"/>
<dbReference type="Proteomes" id="UP000828390">
    <property type="component" value="Unassembled WGS sequence"/>
</dbReference>
<dbReference type="Gene3D" id="1.10.1170.10">
    <property type="entry name" value="Inhibitor Of Apoptosis Protein (2mihbC-IAP-1), Chain A"/>
    <property type="match status" value="1"/>
</dbReference>
<dbReference type="InterPro" id="IPR001370">
    <property type="entry name" value="BIR_rpt"/>
</dbReference>
<name>A0A9D4CP66_DREPO</name>
<comment type="caution">
    <text evidence="1">The sequence shown here is derived from an EMBL/GenBank/DDBJ whole genome shotgun (WGS) entry which is preliminary data.</text>
</comment>
<accession>A0A9D4CP66</accession>
<reference evidence="1" key="2">
    <citation type="submission" date="2020-11" db="EMBL/GenBank/DDBJ databases">
        <authorList>
            <person name="McCartney M.A."/>
            <person name="Auch B."/>
            <person name="Kono T."/>
            <person name="Mallez S."/>
            <person name="Becker A."/>
            <person name="Gohl D.M."/>
            <person name="Silverstein K.A.T."/>
            <person name="Koren S."/>
            <person name="Bechman K.B."/>
            <person name="Herman A."/>
            <person name="Abrahante J.E."/>
            <person name="Garbe J."/>
        </authorList>
    </citation>
    <scope>NUCLEOTIDE SEQUENCE</scope>
    <source>
        <strain evidence="1">Duluth1</strain>
        <tissue evidence="1">Whole animal</tissue>
    </source>
</reference>
<dbReference type="PROSITE" id="PS50143">
    <property type="entry name" value="BIR_REPEAT_2"/>
    <property type="match status" value="1"/>
</dbReference>
<evidence type="ECO:0000313" key="2">
    <source>
        <dbReference type="Proteomes" id="UP000828390"/>
    </source>
</evidence>
<dbReference type="GO" id="GO:0005634">
    <property type="term" value="C:nucleus"/>
    <property type="evidence" value="ECO:0007669"/>
    <property type="project" value="TreeGrafter"/>
</dbReference>
<protein>
    <submittedName>
        <fullName evidence="1">Uncharacterized protein</fullName>
    </submittedName>
</protein>
<dbReference type="SUPFAM" id="SSF57924">
    <property type="entry name" value="Inhibitor of apoptosis (IAP) repeat"/>
    <property type="match status" value="3"/>
</dbReference>
<organism evidence="1 2">
    <name type="scientific">Dreissena polymorpha</name>
    <name type="common">Zebra mussel</name>
    <name type="synonym">Mytilus polymorpha</name>
    <dbReference type="NCBI Taxonomy" id="45954"/>
    <lineage>
        <taxon>Eukaryota</taxon>
        <taxon>Metazoa</taxon>
        <taxon>Spiralia</taxon>
        <taxon>Lophotrochozoa</taxon>
        <taxon>Mollusca</taxon>
        <taxon>Bivalvia</taxon>
        <taxon>Autobranchia</taxon>
        <taxon>Heteroconchia</taxon>
        <taxon>Euheterodonta</taxon>
        <taxon>Imparidentia</taxon>
        <taxon>Neoheterodontei</taxon>
        <taxon>Myida</taxon>
        <taxon>Dreissenoidea</taxon>
        <taxon>Dreissenidae</taxon>
        <taxon>Dreissena</taxon>
    </lineage>
</organism>